<dbReference type="AlphaFoldDB" id="A0A1H3G7G4"/>
<comment type="subcellular location">
    <subcellularLocation>
        <location evidence="1 9">Cell membrane</location>
        <topology evidence="1 9">Multi-pass membrane protein</topology>
    </subcellularLocation>
</comment>
<evidence type="ECO:0000256" key="4">
    <source>
        <dbReference type="ARBA" id="ARBA00022692"/>
    </source>
</evidence>
<protein>
    <submittedName>
        <fullName evidence="11">Peptide/nickel transport system permease protein</fullName>
    </submittedName>
</protein>
<keyword evidence="6" id="KW-0653">Protein transport</keyword>
<dbReference type="OrthoDB" id="9766870at2"/>
<keyword evidence="3" id="KW-1003">Cell membrane</keyword>
<evidence type="ECO:0000313" key="12">
    <source>
        <dbReference type="Proteomes" id="UP000199118"/>
    </source>
</evidence>
<dbReference type="PANTHER" id="PTHR43386">
    <property type="entry name" value="OLIGOPEPTIDE TRANSPORT SYSTEM PERMEASE PROTEIN APPC"/>
    <property type="match status" value="1"/>
</dbReference>
<dbReference type="InterPro" id="IPR050366">
    <property type="entry name" value="BP-dependent_transpt_permease"/>
</dbReference>
<evidence type="ECO:0000256" key="7">
    <source>
        <dbReference type="ARBA" id="ARBA00022989"/>
    </source>
</evidence>
<dbReference type="InterPro" id="IPR000515">
    <property type="entry name" value="MetI-like"/>
</dbReference>
<dbReference type="Proteomes" id="UP000199118">
    <property type="component" value="Unassembled WGS sequence"/>
</dbReference>
<feature type="transmembrane region" description="Helical" evidence="9">
    <location>
        <begin position="22"/>
        <end position="44"/>
    </location>
</feature>
<keyword evidence="2 9" id="KW-0813">Transport</keyword>
<feature type="transmembrane region" description="Helical" evidence="9">
    <location>
        <begin position="261"/>
        <end position="286"/>
    </location>
</feature>
<dbReference type="InterPro" id="IPR035906">
    <property type="entry name" value="MetI-like_sf"/>
</dbReference>
<feature type="domain" description="ABC transmembrane type-1" evidence="10">
    <location>
        <begin position="94"/>
        <end position="283"/>
    </location>
</feature>
<dbReference type="Gene3D" id="1.10.3720.10">
    <property type="entry name" value="MetI-like"/>
    <property type="match status" value="1"/>
</dbReference>
<dbReference type="PROSITE" id="PS50928">
    <property type="entry name" value="ABC_TM1"/>
    <property type="match status" value="1"/>
</dbReference>
<evidence type="ECO:0000313" key="11">
    <source>
        <dbReference type="EMBL" id="SDX98424.1"/>
    </source>
</evidence>
<evidence type="ECO:0000256" key="2">
    <source>
        <dbReference type="ARBA" id="ARBA00022448"/>
    </source>
</evidence>
<organism evidence="11 12">
    <name type="scientific">Albimonas donghaensis</name>
    <dbReference type="NCBI Taxonomy" id="356660"/>
    <lineage>
        <taxon>Bacteria</taxon>
        <taxon>Pseudomonadati</taxon>
        <taxon>Pseudomonadota</taxon>
        <taxon>Alphaproteobacteria</taxon>
        <taxon>Rhodobacterales</taxon>
        <taxon>Paracoccaceae</taxon>
        <taxon>Albimonas</taxon>
    </lineage>
</organism>
<gene>
    <name evidence="11" type="ORF">SAMN05444336_1183</name>
</gene>
<dbReference type="CDD" id="cd06261">
    <property type="entry name" value="TM_PBP2"/>
    <property type="match status" value="1"/>
</dbReference>
<evidence type="ECO:0000256" key="5">
    <source>
        <dbReference type="ARBA" id="ARBA00022856"/>
    </source>
</evidence>
<reference evidence="11 12" key="1">
    <citation type="submission" date="2016-10" db="EMBL/GenBank/DDBJ databases">
        <authorList>
            <person name="de Groot N.N."/>
        </authorList>
    </citation>
    <scope>NUCLEOTIDE SEQUENCE [LARGE SCALE GENOMIC DNA]</scope>
    <source>
        <strain evidence="11 12">DSM 17890</strain>
    </source>
</reference>
<keyword evidence="4 9" id="KW-0812">Transmembrane</keyword>
<dbReference type="EMBL" id="FNMZ01000018">
    <property type="protein sequence ID" value="SDX98424.1"/>
    <property type="molecule type" value="Genomic_DNA"/>
</dbReference>
<comment type="similarity">
    <text evidence="9">Belongs to the binding-protein-dependent transport system permease family.</text>
</comment>
<keyword evidence="12" id="KW-1185">Reference proteome</keyword>
<keyword evidence="7 9" id="KW-1133">Transmembrane helix</keyword>
<dbReference type="RefSeq" id="WP_092685653.1">
    <property type="nucleotide sequence ID" value="NZ_FNMZ01000018.1"/>
</dbReference>
<dbReference type="SUPFAM" id="SSF161098">
    <property type="entry name" value="MetI-like"/>
    <property type="match status" value="1"/>
</dbReference>
<proteinExistence type="inferred from homology"/>
<evidence type="ECO:0000256" key="1">
    <source>
        <dbReference type="ARBA" id="ARBA00004651"/>
    </source>
</evidence>
<feature type="transmembrane region" description="Helical" evidence="9">
    <location>
        <begin position="100"/>
        <end position="122"/>
    </location>
</feature>
<accession>A0A1H3G7G4</accession>
<dbReference type="GO" id="GO:0055085">
    <property type="term" value="P:transmembrane transport"/>
    <property type="evidence" value="ECO:0007669"/>
    <property type="project" value="InterPro"/>
</dbReference>
<dbReference type="PANTHER" id="PTHR43386:SF1">
    <property type="entry name" value="D,D-DIPEPTIDE TRANSPORT SYSTEM PERMEASE PROTEIN DDPC-RELATED"/>
    <property type="match status" value="1"/>
</dbReference>
<keyword evidence="8 9" id="KW-0472">Membrane</keyword>
<sequence length="297" mass="31744">MAVEADVPAATAVRAGGRRFRVLAAGIPYLSGGLLLLLIVAAVFGDALTPHDPTLLNLRAAFMPPAWVEGGSWAHPLGADNLGRDILARIISGARVSLVVALWAIVLSGGIGALVGMIAGYFGGWADVIIMRLVDIQMSIPSLALALILAAVLDPGLDTVIIVIVVSYWAWYARLVRSEVLSLKERDYVALAKVAGCGPFTIFHRHLAPNIVNTMLVLATLQIGQVIIFEASLSFLGLGVQSPDISWGLMLADARGYITNAWWAITMPGVAIMLTCLSSNLFGDWLRDALDPRRRQL</sequence>
<evidence type="ECO:0000256" key="6">
    <source>
        <dbReference type="ARBA" id="ARBA00022927"/>
    </source>
</evidence>
<evidence type="ECO:0000259" key="10">
    <source>
        <dbReference type="PROSITE" id="PS50928"/>
    </source>
</evidence>
<evidence type="ECO:0000256" key="9">
    <source>
        <dbReference type="RuleBase" id="RU363032"/>
    </source>
</evidence>
<dbReference type="Pfam" id="PF00528">
    <property type="entry name" value="BPD_transp_1"/>
    <property type="match status" value="1"/>
</dbReference>
<keyword evidence="5" id="KW-0571">Peptide transport</keyword>
<dbReference type="GO" id="GO:0015833">
    <property type="term" value="P:peptide transport"/>
    <property type="evidence" value="ECO:0007669"/>
    <property type="project" value="UniProtKB-KW"/>
</dbReference>
<evidence type="ECO:0000256" key="3">
    <source>
        <dbReference type="ARBA" id="ARBA00022475"/>
    </source>
</evidence>
<dbReference type="GO" id="GO:0015031">
    <property type="term" value="P:protein transport"/>
    <property type="evidence" value="ECO:0007669"/>
    <property type="project" value="UniProtKB-KW"/>
</dbReference>
<feature type="transmembrane region" description="Helical" evidence="9">
    <location>
        <begin position="215"/>
        <end position="241"/>
    </location>
</feature>
<dbReference type="GO" id="GO:0005886">
    <property type="term" value="C:plasma membrane"/>
    <property type="evidence" value="ECO:0007669"/>
    <property type="project" value="UniProtKB-SubCell"/>
</dbReference>
<evidence type="ECO:0000256" key="8">
    <source>
        <dbReference type="ARBA" id="ARBA00023136"/>
    </source>
</evidence>
<dbReference type="STRING" id="356660.SAMN05444336_1183"/>
<name>A0A1H3G7G4_9RHOB</name>